<comment type="caution">
    <text evidence="3">The sequence shown here is derived from an EMBL/GenBank/DDBJ whole genome shotgun (WGS) entry which is preliminary data.</text>
</comment>
<dbReference type="PANTHER" id="PTHR43135:SF3">
    <property type="entry name" value="ALPHA-D-RIBOSE 1-METHYLPHOSPHONATE 5-TRIPHOSPHATE DIPHOSPHATASE"/>
    <property type="match status" value="1"/>
</dbReference>
<dbReference type="Gene3D" id="2.60.120.430">
    <property type="entry name" value="Galactose-binding lectin"/>
    <property type="match status" value="1"/>
</dbReference>
<protein>
    <submittedName>
        <fullName evidence="3">Imidazolonepropionase-like amidohydrolase</fullName>
    </submittedName>
</protein>
<organism evidence="3 4">
    <name type="scientific">Parvularcula dongshanensis</name>
    <dbReference type="NCBI Taxonomy" id="1173995"/>
    <lineage>
        <taxon>Bacteria</taxon>
        <taxon>Pseudomonadati</taxon>
        <taxon>Pseudomonadota</taxon>
        <taxon>Alphaproteobacteria</taxon>
        <taxon>Parvularculales</taxon>
        <taxon>Parvularculaceae</taxon>
        <taxon>Parvularcula</taxon>
    </lineage>
</organism>
<dbReference type="SUPFAM" id="SSF51338">
    <property type="entry name" value="Composite domain of metallo-dependent hydrolases"/>
    <property type="match status" value="1"/>
</dbReference>
<evidence type="ECO:0000313" key="3">
    <source>
        <dbReference type="EMBL" id="MBB4659228.1"/>
    </source>
</evidence>
<dbReference type="Gene3D" id="3.30.110.90">
    <property type="entry name" value="Amidohydrolase"/>
    <property type="match status" value="1"/>
</dbReference>
<evidence type="ECO:0000313" key="4">
    <source>
        <dbReference type="Proteomes" id="UP000563524"/>
    </source>
</evidence>
<dbReference type="InterPro" id="IPR032466">
    <property type="entry name" value="Metal_Hydrolase"/>
</dbReference>
<dbReference type="Proteomes" id="UP000563524">
    <property type="component" value="Unassembled WGS sequence"/>
</dbReference>
<dbReference type="Gene3D" id="1.20.58.520">
    <property type="entry name" value="Amidohydrolase"/>
    <property type="match status" value="1"/>
</dbReference>
<keyword evidence="4" id="KW-1185">Reference proteome</keyword>
<feature type="domain" description="Amidohydrolase-related" evidence="2">
    <location>
        <begin position="78"/>
        <end position="412"/>
    </location>
</feature>
<dbReference type="GO" id="GO:0016810">
    <property type="term" value="F:hydrolase activity, acting on carbon-nitrogen (but not peptide) bonds"/>
    <property type="evidence" value="ECO:0007669"/>
    <property type="project" value="InterPro"/>
</dbReference>
<dbReference type="SUPFAM" id="SSF51556">
    <property type="entry name" value="Metallo-dependent hydrolases"/>
    <property type="match status" value="1"/>
</dbReference>
<reference evidence="3 4" key="1">
    <citation type="submission" date="2020-08" db="EMBL/GenBank/DDBJ databases">
        <title>Genomic Encyclopedia of Type Strains, Phase IV (KMG-IV): sequencing the most valuable type-strain genomes for metagenomic binning, comparative biology and taxonomic classification.</title>
        <authorList>
            <person name="Goeker M."/>
        </authorList>
    </citation>
    <scope>NUCLEOTIDE SEQUENCE [LARGE SCALE GENOMIC DNA]</scope>
    <source>
        <strain evidence="3 4">DSM 102850</strain>
    </source>
</reference>
<dbReference type="Gene3D" id="3.40.50.10910">
    <property type="entry name" value="Amidohydrolase"/>
    <property type="match status" value="1"/>
</dbReference>
<sequence length="588" mass="61633">MTYRALLCTLALSAAALPYYASAQTGGAVFFDDVSVFDGEKMRPRTVDVLVEDGRIERIGRRLKAPAGLDVVDGDGLFLIPGLIDSHVHAFGEDALEAPLRFGVTTQMDMFTDPSFAAAHRPQRDGVAKTDHADLYSAGTLITSAGGHGTQFGMAIPTIESADQAESFVRDRLAEGSDYIKVVYEPQWAGMTSIDRATLAAVIAAAHDQGAMAVVHVSRLEDARHALEAGADGLVHVFADQAPDEALLDLAEKSGAFVVATLAVEDGASGSPVGEDASRDPRLAAFLTPPQEGQLAARFPPQMAAVFSSEAAHAAVRALHERGVPILAGTDAPNPGTTYGASLHTELKLLTEAGLTPEEALRAATSAPADAFGLEDRGRIEKGLRADLVLLSADPTKDVTNSRAIEAVYKNGYEVDRSVPEPQATQAVDALPGGLIADFGQDLSTAYGVPVMGTSDEMAGGKSTVAVSHTDDGRARASGAVSTEFPFPWAGLGVFLSFDGTRSADWSGYSTLRFEGRSDHPLTLMLFTKTSPQTPAMASVPIGEAWGSVSVDLAAISGADLSDVWGFAITAGRPAGDFEFEVDDLTLE</sequence>
<name>A0A840I4X6_9PROT</name>
<keyword evidence="3" id="KW-0378">Hydrolase</keyword>
<feature type="chain" id="PRO_5032334359" evidence="1">
    <location>
        <begin position="24"/>
        <end position="588"/>
    </location>
</feature>
<dbReference type="RefSeq" id="WP_183817620.1">
    <property type="nucleotide sequence ID" value="NZ_JACHOB010000003.1"/>
</dbReference>
<evidence type="ECO:0000256" key="1">
    <source>
        <dbReference type="SAM" id="SignalP"/>
    </source>
</evidence>
<gene>
    <name evidence="3" type="ORF">GGQ59_001753</name>
</gene>
<evidence type="ECO:0000259" key="2">
    <source>
        <dbReference type="Pfam" id="PF01979"/>
    </source>
</evidence>
<keyword evidence="1" id="KW-0732">Signal</keyword>
<dbReference type="AlphaFoldDB" id="A0A840I4X6"/>
<dbReference type="InterPro" id="IPR051781">
    <property type="entry name" value="Metallo-dep_Hydrolase"/>
</dbReference>
<dbReference type="InterPro" id="IPR006680">
    <property type="entry name" value="Amidohydro-rel"/>
</dbReference>
<dbReference type="InterPro" id="IPR008979">
    <property type="entry name" value="Galactose-bd-like_sf"/>
</dbReference>
<proteinExistence type="predicted"/>
<dbReference type="Pfam" id="PF01979">
    <property type="entry name" value="Amidohydro_1"/>
    <property type="match status" value="1"/>
</dbReference>
<dbReference type="InterPro" id="IPR011059">
    <property type="entry name" value="Metal-dep_hydrolase_composite"/>
</dbReference>
<accession>A0A840I4X6</accession>
<feature type="signal peptide" evidence="1">
    <location>
        <begin position="1"/>
        <end position="23"/>
    </location>
</feature>
<dbReference type="EMBL" id="JACHOB010000003">
    <property type="protein sequence ID" value="MBB4659228.1"/>
    <property type="molecule type" value="Genomic_DNA"/>
</dbReference>
<dbReference type="PANTHER" id="PTHR43135">
    <property type="entry name" value="ALPHA-D-RIBOSE 1-METHYLPHOSPHONATE 5-TRIPHOSPHATE DIPHOSPHATASE"/>
    <property type="match status" value="1"/>
</dbReference>
<dbReference type="SUPFAM" id="SSF49785">
    <property type="entry name" value="Galactose-binding domain-like"/>
    <property type="match status" value="1"/>
</dbReference>
<dbReference type="Gene3D" id="2.30.40.10">
    <property type="entry name" value="Urease, subunit C, domain 1"/>
    <property type="match status" value="1"/>
</dbReference>